<feature type="region of interest" description="Disordered" evidence="2">
    <location>
        <begin position="1"/>
        <end position="188"/>
    </location>
</feature>
<evidence type="ECO:0000313" key="4">
    <source>
        <dbReference type="Proteomes" id="UP000192652"/>
    </source>
</evidence>
<feature type="compositionally biased region" description="Gly residues" evidence="2">
    <location>
        <begin position="179"/>
        <end position="188"/>
    </location>
</feature>
<evidence type="ECO:0000256" key="2">
    <source>
        <dbReference type="SAM" id="MobiDB-lite"/>
    </source>
</evidence>
<name>A0ABX3PEX9_9HYPH</name>
<feature type="compositionally biased region" description="Low complexity" evidence="2">
    <location>
        <begin position="156"/>
        <end position="178"/>
    </location>
</feature>
<evidence type="ECO:0000256" key="1">
    <source>
        <dbReference type="SAM" id="Coils"/>
    </source>
</evidence>
<organism evidence="3 4">
    <name type="scientific">Xaviernesmea rhizosphaerae</name>
    <dbReference type="NCBI Taxonomy" id="1672749"/>
    <lineage>
        <taxon>Bacteria</taxon>
        <taxon>Pseudomonadati</taxon>
        <taxon>Pseudomonadota</taxon>
        <taxon>Alphaproteobacteria</taxon>
        <taxon>Hyphomicrobiales</taxon>
        <taxon>Rhizobiaceae</taxon>
        <taxon>Rhizobium/Agrobacterium group</taxon>
        <taxon>Xaviernesmea</taxon>
    </lineage>
</organism>
<feature type="compositionally biased region" description="Low complexity" evidence="2">
    <location>
        <begin position="66"/>
        <end position="79"/>
    </location>
</feature>
<feature type="compositionally biased region" description="Basic and acidic residues" evidence="2">
    <location>
        <begin position="47"/>
        <end position="57"/>
    </location>
</feature>
<feature type="coiled-coil region" evidence="1">
    <location>
        <begin position="248"/>
        <end position="282"/>
    </location>
</feature>
<gene>
    <name evidence="3" type="ORF">BTR14_08615</name>
</gene>
<dbReference type="RefSeq" id="WP_139790526.1">
    <property type="nucleotide sequence ID" value="NZ_MSPX01000005.1"/>
</dbReference>
<comment type="caution">
    <text evidence="3">The sequence shown here is derived from an EMBL/GenBank/DDBJ whole genome shotgun (WGS) entry which is preliminary data.</text>
</comment>
<evidence type="ECO:0000313" key="3">
    <source>
        <dbReference type="EMBL" id="OQP86982.1"/>
    </source>
</evidence>
<protein>
    <recommendedName>
        <fullName evidence="5">Inner membrane protein</fullName>
    </recommendedName>
</protein>
<keyword evidence="1" id="KW-0175">Coiled coil</keyword>
<dbReference type="Proteomes" id="UP000192652">
    <property type="component" value="Unassembled WGS sequence"/>
</dbReference>
<dbReference type="Gene3D" id="1.20.5.340">
    <property type="match status" value="1"/>
</dbReference>
<proteinExistence type="predicted"/>
<feature type="compositionally biased region" description="Low complexity" evidence="2">
    <location>
        <begin position="31"/>
        <end position="46"/>
    </location>
</feature>
<keyword evidence="4" id="KW-1185">Reference proteome</keyword>
<sequence length="459" mass="46102">MEPEKPPRRQTSDKTPTTIDLTADRLPSQNGPAEDAAADTAAAAGKPEADKVSDIKPADPAPVELASTVPASDAASPADKTTDKAADKVAAKSATDPLKAGSSKASDPLAGPSSGAQAAPVRAWDRPSDLPGASKPGTSASSAQKDASARDDKAARAGPASTTTSSSVPPSGATATGAGRNGAGGSNGSGAKGLAAGILGGLIVLIGAGALQYGGILPSLSPDSRQNSEAIEALRSEIARVEQGAGQITALKGTVDALQAQIAALRQADDAMTARVEAAERKAEAPTSEVQLARAVAVAALKTAIDRGGPFQSELEAAKAVNPDEAALGELSADASGGLPSRRELVDSFPAVADRMLSAVRTPGSTDGGFLTRLMGSAESLVRMRPVGDPKGNEPADIMARIENRLSSGDLRGAQAEWQGLPEAAQAAGKSFKDQLDQRLRVEEIVGRLMAGAPAAKQG</sequence>
<feature type="compositionally biased region" description="Basic and acidic residues" evidence="2">
    <location>
        <begin position="1"/>
        <end position="12"/>
    </location>
</feature>
<dbReference type="EMBL" id="MSPX01000005">
    <property type="protein sequence ID" value="OQP86982.1"/>
    <property type="molecule type" value="Genomic_DNA"/>
</dbReference>
<reference evidence="3 4" key="1">
    <citation type="journal article" date="2017" name="Antonie Van Leeuwenhoek">
        <title>Rhizobium rhizosphaerae sp. nov., a novel species isolated from rice rhizosphere.</title>
        <authorList>
            <person name="Zhao J.J."/>
            <person name="Zhang J."/>
            <person name="Zhang R.J."/>
            <person name="Zhang C.W."/>
            <person name="Yin H.Q."/>
            <person name="Zhang X.X."/>
        </authorList>
    </citation>
    <scope>NUCLEOTIDE SEQUENCE [LARGE SCALE GENOMIC DNA]</scope>
    <source>
        <strain evidence="3 4">RD15</strain>
    </source>
</reference>
<accession>A0ABX3PEX9</accession>
<evidence type="ECO:0008006" key="5">
    <source>
        <dbReference type="Google" id="ProtNLM"/>
    </source>
</evidence>
<feature type="compositionally biased region" description="Basic and acidic residues" evidence="2">
    <location>
        <begin position="80"/>
        <end position="90"/>
    </location>
</feature>